<reference evidence="1" key="2">
    <citation type="submission" date="2020-07" db="EMBL/GenBank/DDBJ databases">
        <authorList>
            <person name="Vera ALvarez R."/>
            <person name="Arias-Moreno D.M."/>
            <person name="Jimenez-Jacinto V."/>
            <person name="Jimenez-Bremont J.F."/>
            <person name="Swaminathan K."/>
            <person name="Moose S.P."/>
            <person name="Guerrero-Gonzalez M.L."/>
            <person name="Marino-Ramirez L."/>
            <person name="Landsman D."/>
            <person name="Rodriguez-Kessler M."/>
            <person name="Delgado-Sanchez P."/>
        </authorList>
    </citation>
    <scope>NUCLEOTIDE SEQUENCE</scope>
    <source>
        <tissue evidence="1">Cladode</tissue>
    </source>
</reference>
<dbReference type="EMBL" id="GISG01010130">
    <property type="protein sequence ID" value="MBA4616127.1"/>
    <property type="molecule type" value="Transcribed_RNA"/>
</dbReference>
<proteinExistence type="predicted"/>
<protein>
    <submittedName>
        <fullName evidence="1">Uncharacterized protein</fullName>
    </submittedName>
</protein>
<organism evidence="1">
    <name type="scientific">Opuntia streptacantha</name>
    <name type="common">Prickly pear cactus</name>
    <name type="synonym">Opuntia cardona</name>
    <dbReference type="NCBI Taxonomy" id="393608"/>
    <lineage>
        <taxon>Eukaryota</taxon>
        <taxon>Viridiplantae</taxon>
        <taxon>Streptophyta</taxon>
        <taxon>Embryophyta</taxon>
        <taxon>Tracheophyta</taxon>
        <taxon>Spermatophyta</taxon>
        <taxon>Magnoliopsida</taxon>
        <taxon>eudicotyledons</taxon>
        <taxon>Gunneridae</taxon>
        <taxon>Pentapetalae</taxon>
        <taxon>Caryophyllales</taxon>
        <taxon>Cactineae</taxon>
        <taxon>Cactaceae</taxon>
        <taxon>Opuntioideae</taxon>
        <taxon>Opuntia</taxon>
    </lineage>
</organism>
<name>A0A7C9CG84_OPUST</name>
<reference evidence="1" key="1">
    <citation type="journal article" date="2013" name="J. Plant Res.">
        <title>Effect of fungi and light on seed germination of three Opuntia species from semiarid lands of central Mexico.</title>
        <authorList>
            <person name="Delgado-Sanchez P."/>
            <person name="Jimenez-Bremont J.F."/>
            <person name="Guerrero-Gonzalez Mde L."/>
            <person name="Flores J."/>
        </authorList>
    </citation>
    <scope>NUCLEOTIDE SEQUENCE</scope>
    <source>
        <tissue evidence="1">Cladode</tissue>
    </source>
</reference>
<sequence>MPRASSGLKRFWRSTRITLKSLPKVSWFGSSRCMGKRACLIMPTSCSTKCLSYLAAELSSPLMPFWGLVLVPGSSVRLMGFLGRYPASCPLSRILCRIIH</sequence>
<evidence type="ECO:0000313" key="1">
    <source>
        <dbReference type="EMBL" id="MBA4616127.1"/>
    </source>
</evidence>
<accession>A0A7C9CG84</accession>
<dbReference type="AlphaFoldDB" id="A0A7C9CG84"/>